<dbReference type="InterPro" id="IPR021043">
    <property type="entry name" value="NIFK_FHA_Ki67-binding"/>
</dbReference>
<sequence>MASTVAVTSTPAAASLLSLDPERQQEFQEKVQRVRKTAAGKNETLTPGVIYLGHIPRGLYEAQLRDYFDQFGTVTRLRLSRSKKTGNSKGYGFVEFDCDEVAKIVADTMNNYLFCERLLKCQFMPPEKVHENLFKGCERKFRKPTHPAVKRYNRKRSVKEKAKMTKQLLKKERKLRKRLAEKGIDYDFPGFAAQMLPKEKKTLSNSDTSMDISVNSDLPTPVCTPTILERRKSQSEETDDKEITFALPPASTKIRASPKVKKAKLRNKTATPKQQKCKT</sequence>
<evidence type="ECO:0000256" key="2">
    <source>
        <dbReference type="ARBA" id="ARBA00022884"/>
    </source>
</evidence>
<dbReference type="AlphaFoldDB" id="A0AA97JLM7"/>
<dbReference type="GO" id="GO:0003723">
    <property type="term" value="F:RNA binding"/>
    <property type="evidence" value="ECO:0007669"/>
    <property type="project" value="UniProtKB-UniRule"/>
</dbReference>
<dbReference type="Proteomes" id="UP001190640">
    <property type="component" value="Chromosome 6"/>
</dbReference>
<proteinExistence type="predicted"/>
<keyword evidence="3" id="KW-0539">Nucleus</keyword>
<organism evidence="7 8">
    <name type="scientific">Eublepharis macularius</name>
    <name type="common">Leopard gecko</name>
    <name type="synonym">Cyrtodactylus macularius</name>
    <dbReference type="NCBI Taxonomy" id="481883"/>
    <lineage>
        <taxon>Eukaryota</taxon>
        <taxon>Metazoa</taxon>
        <taxon>Chordata</taxon>
        <taxon>Craniata</taxon>
        <taxon>Vertebrata</taxon>
        <taxon>Euteleostomi</taxon>
        <taxon>Lepidosauria</taxon>
        <taxon>Squamata</taxon>
        <taxon>Bifurcata</taxon>
        <taxon>Gekkota</taxon>
        <taxon>Eublepharidae</taxon>
        <taxon>Eublepharinae</taxon>
        <taxon>Eublepharis</taxon>
    </lineage>
</organism>
<dbReference type="SUPFAM" id="SSF54928">
    <property type="entry name" value="RNA-binding domain, RBD"/>
    <property type="match status" value="1"/>
</dbReference>
<evidence type="ECO:0000256" key="3">
    <source>
        <dbReference type="ARBA" id="ARBA00023242"/>
    </source>
</evidence>
<dbReference type="SMART" id="SM00360">
    <property type="entry name" value="RRM"/>
    <property type="match status" value="1"/>
</dbReference>
<dbReference type="GO" id="GO:0005730">
    <property type="term" value="C:nucleolus"/>
    <property type="evidence" value="ECO:0007669"/>
    <property type="project" value="UniProtKB-SubCell"/>
</dbReference>
<evidence type="ECO:0000313" key="7">
    <source>
        <dbReference type="Proteomes" id="UP001190640"/>
    </source>
</evidence>
<accession>A0AA97JLM7</accession>
<dbReference type="PROSITE" id="PS50102">
    <property type="entry name" value="RRM"/>
    <property type="match status" value="1"/>
</dbReference>
<evidence type="ECO:0000256" key="4">
    <source>
        <dbReference type="PROSITE-ProRule" id="PRU00176"/>
    </source>
</evidence>
<feature type="region of interest" description="Disordered" evidence="5">
    <location>
        <begin position="230"/>
        <end position="279"/>
    </location>
</feature>
<dbReference type="GeneID" id="129332902"/>
<gene>
    <name evidence="8" type="primary">NIFK</name>
</gene>
<reference evidence="8" key="1">
    <citation type="submission" date="2025-08" db="UniProtKB">
        <authorList>
            <consortium name="RefSeq"/>
        </authorList>
    </citation>
    <scope>IDENTIFICATION</scope>
    <source>
        <tissue evidence="8">Blood</tissue>
    </source>
</reference>
<feature type="compositionally biased region" description="Basic residues" evidence="5">
    <location>
        <begin position="256"/>
        <end position="267"/>
    </location>
</feature>
<comment type="subcellular location">
    <subcellularLocation>
        <location evidence="1">Nucleus</location>
        <location evidence="1">Nucleolus</location>
    </subcellularLocation>
</comment>
<name>A0AA97JLM7_EUBMA</name>
<evidence type="ECO:0000256" key="5">
    <source>
        <dbReference type="SAM" id="MobiDB-lite"/>
    </source>
</evidence>
<dbReference type="InterPro" id="IPR012677">
    <property type="entry name" value="Nucleotide-bd_a/b_plait_sf"/>
</dbReference>
<dbReference type="KEGG" id="emc:129332902"/>
<feature type="domain" description="RRM" evidence="6">
    <location>
        <begin position="48"/>
        <end position="126"/>
    </location>
</feature>
<evidence type="ECO:0000259" key="6">
    <source>
        <dbReference type="PROSITE" id="PS50102"/>
    </source>
</evidence>
<protein>
    <submittedName>
        <fullName evidence="8">MKI67 FHA domain-interacting nucleolar phosphoprotein</fullName>
    </submittedName>
</protein>
<dbReference type="RefSeq" id="XP_054840180.1">
    <property type="nucleotide sequence ID" value="XM_054984205.1"/>
</dbReference>
<keyword evidence="7" id="KW-1185">Reference proteome</keyword>
<evidence type="ECO:0000256" key="1">
    <source>
        <dbReference type="ARBA" id="ARBA00004604"/>
    </source>
</evidence>
<feature type="compositionally biased region" description="Polar residues" evidence="5">
    <location>
        <begin position="268"/>
        <end position="279"/>
    </location>
</feature>
<dbReference type="InterPro" id="IPR000504">
    <property type="entry name" value="RRM_dom"/>
</dbReference>
<dbReference type="Pfam" id="PF00076">
    <property type="entry name" value="RRM_1"/>
    <property type="match status" value="1"/>
</dbReference>
<dbReference type="CTD" id="84365"/>
<keyword evidence="2 4" id="KW-0694">RNA-binding</keyword>
<evidence type="ECO:0000313" key="8">
    <source>
        <dbReference type="RefSeq" id="XP_054840180.1"/>
    </source>
</evidence>
<dbReference type="CDD" id="cd12307">
    <property type="entry name" value="RRM_NIFK_like"/>
    <property type="match status" value="1"/>
</dbReference>
<dbReference type="Gene3D" id="3.30.70.330">
    <property type="match status" value="1"/>
</dbReference>
<dbReference type="Pfam" id="PF12196">
    <property type="entry name" value="hNIFK_binding"/>
    <property type="match status" value="1"/>
</dbReference>
<dbReference type="PANTHER" id="PTHR46754">
    <property type="entry name" value="MKI67 FHA DOMAIN-INTERACTING NUCLEOLAR PHOSPHOPROTEIN"/>
    <property type="match status" value="1"/>
</dbReference>
<dbReference type="InterPro" id="IPR035979">
    <property type="entry name" value="RBD_domain_sf"/>
</dbReference>